<comment type="caution">
    <text evidence="1">The sequence shown here is derived from an EMBL/GenBank/DDBJ whole genome shotgun (WGS) entry which is preliminary data.</text>
</comment>
<dbReference type="RefSeq" id="XP_024347576.1">
    <property type="nucleotide sequence ID" value="XM_024497999.1"/>
</dbReference>
<accession>W6U5H8</accession>
<dbReference type="OrthoDB" id="6247241at2759"/>
<dbReference type="EMBL" id="APAU02000118">
    <property type="protein sequence ID" value="EUB56380.1"/>
    <property type="molecule type" value="Genomic_DNA"/>
</dbReference>
<dbReference type="GeneID" id="36344465"/>
<evidence type="ECO:0000313" key="1">
    <source>
        <dbReference type="EMBL" id="EUB56380.1"/>
    </source>
</evidence>
<reference evidence="1 2" key="1">
    <citation type="journal article" date="2013" name="Nat. Genet.">
        <title>The genome of the hydatid tapeworm Echinococcus granulosus.</title>
        <authorList>
            <person name="Zheng H."/>
            <person name="Zhang W."/>
            <person name="Zhang L."/>
            <person name="Zhang Z."/>
            <person name="Li J."/>
            <person name="Lu G."/>
            <person name="Zhu Y."/>
            <person name="Wang Y."/>
            <person name="Huang Y."/>
            <person name="Liu J."/>
            <person name="Kang H."/>
            <person name="Chen J."/>
            <person name="Wang L."/>
            <person name="Chen A."/>
            <person name="Yu S."/>
            <person name="Gao Z."/>
            <person name="Jin L."/>
            <person name="Gu W."/>
            <person name="Wang Z."/>
            <person name="Zhao L."/>
            <person name="Shi B."/>
            <person name="Wen H."/>
            <person name="Lin R."/>
            <person name="Jones M.K."/>
            <person name="Brejova B."/>
            <person name="Vinar T."/>
            <person name="Zhao G."/>
            <person name="McManus D.P."/>
            <person name="Chen Z."/>
            <person name="Zhou Y."/>
            <person name="Wang S."/>
        </authorList>
    </citation>
    <scope>NUCLEOTIDE SEQUENCE [LARGE SCALE GENOMIC DNA]</scope>
</reference>
<keyword evidence="2" id="KW-1185">Reference proteome</keyword>
<dbReference type="KEGG" id="egl:EGR_08750"/>
<name>W6U5H8_ECHGR</name>
<organism evidence="1 2">
    <name type="scientific">Echinococcus granulosus</name>
    <name type="common">Hydatid tapeworm</name>
    <dbReference type="NCBI Taxonomy" id="6210"/>
    <lineage>
        <taxon>Eukaryota</taxon>
        <taxon>Metazoa</taxon>
        <taxon>Spiralia</taxon>
        <taxon>Lophotrochozoa</taxon>
        <taxon>Platyhelminthes</taxon>
        <taxon>Cestoda</taxon>
        <taxon>Eucestoda</taxon>
        <taxon>Cyclophyllidea</taxon>
        <taxon>Taeniidae</taxon>
        <taxon>Echinococcus</taxon>
        <taxon>Echinococcus granulosus group</taxon>
    </lineage>
</organism>
<dbReference type="AlphaFoldDB" id="W6U5H8"/>
<sequence>MLRRWQCNRRELTEANKVVKAYWQRVGLDAARGHSCASTVVSRLVTCSRPREAVEAEVGILRRKANSTIATGAPPQYLRLAALPPSPDGGCLNPTCVSAAYILSQVPVSGTLPNALVERLYKHRASFLRSVSEMTSLLLGFLCLLATAAGQHSPVDAQPVGLSTNWQQDAFFRRQRASLMDSKQALIAMINELRETIFRQQLLLSQYFRDQAAQPVQHPIPV</sequence>
<protein>
    <submittedName>
        <fullName evidence="1">Uncharacterized protein</fullName>
    </submittedName>
</protein>
<dbReference type="CTD" id="36344465"/>
<dbReference type="Proteomes" id="UP000019149">
    <property type="component" value="Unassembled WGS sequence"/>
</dbReference>
<evidence type="ECO:0000313" key="2">
    <source>
        <dbReference type="Proteomes" id="UP000019149"/>
    </source>
</evidence>
<proteinExistence type="predicted"/>
<gene>
    <name evidence="1" type="ORF">EGR_08750</name>
</gene>